<evidence type="ECO:0000256" key="2">
    <source>
        <dbReference type="ARBA" id="ARBA00023125"/>
    </source>
</evidence>
<dbReference type="NCBIfam" id="NF033587">
    <property type="entry name" value="transpos_IS6"/>
    <property type="match status" value="1"/>
</dbReference>
<dbReference type="EMBL" id="CP051461">
    <property type="protein sequence ID" value="QJC56587.1"/>
    <property type="molecule type" value="Genomic_DNA"/>
</dbReference>
<organism evidence="5 6">
    <name type="scientific">Polaromonas vacuolata</name>
    <dbReference type="NCBI Taxonomy" id="37448"/>
    <lineage>
        <taxon>Bacteria</taxon>
        <taxon>Pseudomonadati</taxon>
        <taxon>Pseudomonadota</taxon>
        <taxon>Betaproteobacteria</taxon>
        <taxon>Burkholderiales</taxon>
        <taxon>Comamonadaceae</taxon>
        <taxon>Polaromonas</taxon>
    </lineage>
</organism>
<evidence type="ECO:0000313" key="6">
    <source>
        <dbReference type="Proteomes" id="UP000502041"/>
    </source>
</evidence>
<dbReference type="InterPro" id="IPR012337">
    <property type="entry name" value="RNaseH-like_sf"/>
</dbReference>
<evidence type="ECO:0000313" key="5">
    <source>
        <dbReference type="EMBL" id="QJC56587.1"/>
    </source>
</evidence>
<dbReference type="GO" id="GO:0032196">
    <property type="term" value="P:transposition"/>
    <property type="evidence" value="ECO:0007669"/>
    <property type="project" value="UniProtKB-KW"/>
</dbReference>
<proteinExistence type="predicted"/>
<dbReference type="InterPro" id="IPR047930">
    <property type="entry name" value="Transpos_IS6"/>
</dbReference>
<dbReference type="InterPro" id="IPR052183">
    <property type="entry name" value="IS_Transposase"/>
</dbReference>
<dbReference type="Proteomes" id="UP000502041">
    <property type="component" value="Chromosome"/>
</dbReference>
<evidence type="ECO:0000256" key="1">
    <source>
        <dbReference type="ARBA" id="ARBA00022578"/>
    </source>
</evidence>
<dbReference type="GO" id="GO:0003677">
    <property type="term" value="F:DNA binding"/>
    <property type="evidence" value="ECO:0007669"/>
    <property type="project" value="UniProtKB-KW"/>
</dbReference>
<dbReference type="RefSeq" id="WP_168922269.1">
    <property type="nucleotide sequence ID" value="NZ_CP051461.1"/>
</dbReference>
<dbReference type="GO" id="GO:0006310">
    <property type="term" value="P:DNA recombination"/>
    <property type="evidence" value="ECO:0007669"/>
    <property type="project" value="UniProtKB-KW"/>
</dbReference>
<gene>
    <name evidence="5" type="ORF">HC248_01895</name>
</gene>
<reference evidence="5 6" key="1">
    <citation type="submission" date="2020-04" db="EMBL/GenBank/DDBJ databases">
        <title>Complete genome of a Psychrophilic, Marine, Gas Vacuolate Bacterium Polaromonas vacuolata KCTC 22033T.</title>
        <authorList>
            <person name="Hwang K."/>
            <person name="Kim K.M."/>
        </authorList>
    </citation>
    <scope>NUCLEOTIDE SEQUENCE [LARGE SCALE GENOMIC DNA]</scope>
    <source>
        <strain evidence="5 6">KCTC 22033</strain>
    </source>
</reference>
<dbReference type="InterPro" id="IPR032874">
    <property type="entry name" value="DDE_dom"/>
</dbReference>
<dbReference type="SUPFAM" id="SSF53098">
    <property type="entry name" value="Ribonuclease H-like"/>
    <property type="match status" value="1"/>
</dbReference>
<evidence type="ECO:0000256" key="3">
    <source>
        <dbReference type="ARBA" id="ARBA00023172"/>
    </source>
</evidence>
<dbReference type="KEGG" id="pvac:HC248_01895"/>
<protein>
    <recommendedName>
        <fullName evidence="4">DDE domain-containing protein</fullName>
    </recommendedName>
</protein>
<name>A0A6H2H9Z1_9BURK</name>
<dbReference type="PANTHER" id="PTHR35528">
    <property type="entry name" value="BLL1675 PROTEIN"/>
    <property type="match status" value="1"/>
</dbReference>
<keyword evidence="1" id="KW-0815">Transposition</keyword>
<dbReference type="AlphaFoldDB" id="A0A6H2H9Z1"/>
<keyword evidence="6" id="KW-1185">Reference proteome</keyword>
<accession>A0A6H2H9Z1</accession>
<feature type="domain" description="DDE" evidence="4">
    <location>
        <begin position="72"/>
        <end position="205"/>
    </location>
</feature>
<keyword evidence="3" id="KW-0233">DNA recombination</keyword>
<dbReference type="PANTHER" id="PTHR35528:SF3">
    <property type="entry name" value="BLL1675 PROTEIN"/>
    <property type="match status" value="1"/>
</dbReference>
<dbReference type="Pfam" id="PF13610">
    <property type="entry name" value="DDE_Tnp_IS240"/>
    <property type="match status" value="1"/>
</dbReference>
<sequence length="230" mass="26599">MLAAKGVRFPIDIILVCIRWYAAYPLSYRQLEEMMQERGVFVDHSSINRWAIRFLPLLEKVLRKHKRPVGGSWRMDETYIKVNGVWKYLYRAVDKEGKTVDFLLTARRDKAAALRFFDKAMKASSVPERVTMDKSGANKAAMDEINGRGETLIIVRQVKYLNNIVEQDHRAIKRVTRPMLNFKSFRAARNVLAGIELMHMIRKGQLMLQGCSELSFADQFYALAGKIRLV</sequence>
<keyword evidence="2" id="KW-0238">DNA-binding</keyword>
<evidence type="ECO:0000259" key="4">
    <source>
        <dbReference type="Pfam" id="PF13610"/>
    </source>
</evidence>